<dbReference type="STRING" id="1406858.GCA_000710895_01663"/>
<keyword evidence="1" id="KW-0805">Transcription regulation</keyword>
<feature type="domain" description="HTH crp-type" evidence="5">
    <location>
        <begin position="152"/>
        <end position="231"/>
    </location>
</feature>
<dbReference type="OrthoDB" id="41390at2"/>
<name>A0A378Y7I9_9NOCA</name>
<dbReference type="PROSITE" id="PS50042">
    <property type="entry name" value="CNMP_BINDING_3"/>
    <property type="match status" value="1"/>
</dbReference>
<evidence type="ECO:0000259" key="5">
    <source>
        <dbReference type="PROSITE" id="PS51063"/>
    </source>
</evidence>
<dbReference type="PROSITE" id="PS51063">
    <property type="entry name" value="HTH_CRP_2"/>
    <property type="match status" value="1"/>
</dbReference>
<dbReference type="InterPro" id="IPR012318">
    <property type="entry name" value="HTH_CRP"/>
</dbReference>
<dbReference type="InterPro" id="IPR000595">
    <property type="entry name" value="cNMP-bd_dom"/>
</dbReference>
<keyword evidence="7" id="KW-1185">Reference proteome</keyword>
<dbReference type="SUPFAM" id="SSF46785">
    <property type="entry name" value="Winged helix' DNA-binding domain"/>
    <property type="match status" value="1"/>
</dbReference>
<evidence type="ECO:0000256" key="3">
    <source>
        <dbReference type="ARBA" id="ARBA00023163"/>
    </source>
</evidence>
<dbReference type="GO" id="GO:0003677">
    <property type="term" value="F:DNA binding"/>
    <property type="evidence" value="ECO:0007669"/>
    <property type="project" value="UniProtKB-KW"/>
</dbReference>
<evidence type="ECO:0000256" key="2">
    <source>
        <dbReference type="ARBA" id="ARBA00023125"/>
    </source>
</evidence>
<dbReference type="SUPFAM" id="SSF51206">
    <property type="entry name" value="cAMP-binding domain-like"/>
    <property type="match status" value="1"/>
</dbReference>
<dbReference type="Gene3D" id="2.60.120.10">
    <property type="entry name" value="Jelly Rolls"/>
    <property type="match status" value="1"/>
</dbReference>
<protein>
    <submittedName>
        <fullName evidence="6">DNA-binding transcriptional dual regulator Crp</fullName>
    </submittedName>
</protein>
<dbReference type="InterPro" id="IPR036388">
    <property type="entry name" value="WH-like_DNA-bd_sf"/>
</dbReference>
<feature type="domain" description="Cyclic nucleotide-binding" evidence="4">
    <location>
        <begin position="15"/>
        <end position="121"/>
    </location>
</feature>
<accession>A0A378Y7I9</accession>
<dbReference type="SMART" id="SM00100">
    <property type="entry name" value="cNMP"/>
    <property type="match status" value="1"/>
</dbReference>
<evidence type="ECO:0000259" key="4">
    <source>
        <dbReference type="PROSITE" id="PS50042"/>
    </source>
</evidence>
<evidence type="ECO:0000256" key="1">
    <source>
        <dbReference type="ARBA" id="ARBA00023015"/>
    </source>
</evidence>
<dbReference type="EMBL" id="UGRY01000002">
    <property type="protein sequence ID" value="SUA72828.1"/>
    <property type="molecule type" value="Genomic_DNA"/>
</dbReference>
<dbReference type="InterPro" id="IPR036390">
    <property type="entry name" value="WH_DNA-bd_sf"/>
</dbReference>
<dbReference type="GO" id="GO:0006355">
    <property type="term" value="P:regulation of DNA-templated transcription"/>
    <property type="evidence" value="ECO:0007669"/>
    <property type="project" value="InterPro"/>
</dbReference>
<organism evidence="6 7">
    <name type="scientific">Nocardia otitidiscaviarum</name>
    <dbReference type="NCBI Taxonomy" id="1823"/>
    <lineage>
        <taxon>Bacteria</taxon>
        <taxon>Bacillati</taxon>
        <taxon>Actinomycetota</taxon>
        <taxon>Actinomycetes</taxon>
        <taxon>Mycobacteriales</taxon>
        <taxon>Nocardiaceae</taxon>
        <taxon>Nocardia</taxon>
    </lineage>
</organism>
<dbReference type="Proteomes" id="UP000255467">
    <property type="component" value="Unassembled WGS sequence"/>
</dbReference>
<keyword evidence="2 6" id="KW-0238">DNA-binding</keyword>
<evidence type="ECO:0000313" key="6">
    <source>
        <dbReference type="EMBL" id="SUA72828.1"/>
    </source>
</evidence>
<sequence length="240" mass="26837">MVVNLEDWPWPERTFMARLSPQSRKALLALGTQVFYEPGRAVMQQGALGTTTYLLRSQDTRLTACAKITTADDKLLGIRVSGDVVGYLGALDPTARRSSTDTTCTATIVHHIPGEVFEDFLNHHADAWQALCRTIADRLAWSEARRLDFGDRPVNLRLARLLVEFAEAYGRYTTRPGAERPEIEITIRLSYEEVGDLIGAGVDAVGLAMRDLRTAHLAQLRNRRLVVQDLEGLRKYAELT</sequence>
<dbReference type="AlphaFoldDB" id="A0A378Y7I9"/>
<evidence type="ECO:0000313" key="7">
    <source>
        <dbReference type="Proteomes" id="UP000255467"/>
    </source>
</evidence>
<gene>
    <name evidence="6" type="ORF">NCTC1934_00258</name>
</gene>
<dbReference type="InterPro" id="IPR014710">
    <property type="entry name" value="RmlC-like_jellyroll"/>
</dbReference>
<keyword evidence="3" id="KW-0804">Transcription</keyword>
<reference evidence="6 7" key="1">
    <citation type="submission" date="2018-06" db="EMBL/GenBank/DDBJ databases">
        <authorList>
            <consortium name="Pathogen Informatics"/>
            <person name="Doyle S."/>
        </authorList>
    </citation>
    <scope>NUCLEOTIDE SEQUENCE [LARGE SCALE GENOMIC DNA]</scope>
    <source>
        <strain evidence="6 7">NCTC1934</strain>
    </source>
</reference>
<proteinExistence type="predicted"/>
<dbReference type="InterPro" id="IPR018490">
    <property type="entry name" value="cNMP-bd_dom_sf"/>
</dbReference>
<dbReference type="CDD" id="cd00038">
    <property type="entry name" value="CAP_ED"/>
    <property type="match status" value="1"/>
</dbReference>
<dbReference type="Gene3D" id="1.10.10.10">
    <property type="entry name" value="Winged helix-like DNA-binding domain superfamily/Winged helix DNA-binding domain"/>
    <property type="match status" value="1"/>
</dbReference>
<dbReference type="Pfam" id="PF13545">
    <property type="entry name" value="HTH_Crp_2"/>
    <property type="match status" value="1"/>
</dbReference>
<dbReference type="RefSeq" id="WP_051037982.1">
    <property type="nucleotide sequence ID" value="NZ_JADLRH010000019.1"/>
</dbReference>